<dbReference type="Pfam" id="PF13445">
    <property type="entry name" value="zf-RING_UBOX"/>
    <property type="match status" value="1"/>
</dbReference>
<evidence type="ECO:0000256" key="5">
    <source>
        <dbReference type="ARBA" id="ARBA00022833"/>
    </source>
</evidence>
<dbReference type="InterPro" id="IPR000315">
    <property type="entry name" value="Znf_B-box"/>
</dbReference>
<evidence type="ECO:0000313" key="13">
    <source>
        <dbReference type="EMBL" id="CAH3190272.1"/>
    </source>
</evidence>
<sequence length="1225" mass="137730">MAQRKSFFDDVKKELECSVCQELFSEVNEPKILKCLHTFCKNCLEAWLSRQREGQLSCPTCRQITECPNSNINSLPSNLFYKQMVEIVEAYSGTGQEDDSLHCGNCEEKRPLTFYCFACNTFLCEECAGAHSRWKLFKGHLVKEIGKFESTDVQDYARKSNVCKKHKDELRFYCENCNICICRDCAILEHRDDKNHNIVSLEQGFENKKSDITSKMKDVEAIASRLRDQKQTLEKKKVRMLLSIDQATSEIHRVAEQWISFIRQNEAAMTNKLLEQKNSFQGTFSAQMSRLDEKLIEIDNSLVFSSDVLARENLPEILNVEEILDQRFQKLSSEFLVSLNFSCVKYVPNDTSPSMNDVLGKLIFTKTDPMLTTANGKGLTEGTGDEVCSFKIETRDSQGQISYSGVDKVAVDIRSADTGNVIAPEITDLKNGCYEVKYKPKIAGKFEVCITVDGEPIVDSPFRLEVKKKRKGSPNRYLQTQHLVQVLDNDVKLSLYKGDITEEAVDAIVNAANDRLQHGGGVAAAIVRKGGRQIQEESNRLIRRYGTLDVGGAVYTSGGSLSCRYVIHTVGPEWYRHGKDMSRSLLWQACLESLALAVKLNLSSIALTAISSGIFGMPKDTCAEVMFFAIEEFSSSEGAKFSTLRDVRIVIIDEPTLSVFQEEFAKRYVVHEAFREALSTQGHSFDEQETSRPIPNSKRNEYQSKKREVAFLKALEAETDLNALAHTANGSRLKTIMSRKLENLRFENKKSDITSKMKDVEAIASRLRDQKQTLEKKNVRILGNIDQATSEIHRVAEQWISFIRQNEAAMTKTLLEQKNYFQGTFSAQMSRLDEKLIEIDNSLVFSSDVLDRENLPEILNVEEILDQRFQELSLEFLVNLNYSCVKYVPNDASPSMNDLLGKLIFTKTDPMLTTTNGKGLTEGTEDEVCSFKIEARDSQEQITYSGVDKVGVDIRSVDTGNVIAPEITDLKNGCYEVKYKPKIAGKFEVCITVDGEAIVGSPFRLEVKEKRKQSQPSGTINDNAVTFSDHDHASLVQCYNEVKLSLYQGDITDERVDAIVNAANEWLRHGGGVAAAIVNKGGRQIQVESTWIVQKYGPLDVGRATYTCAGNLPCRYVIHTVGPEWKKHGKENCKHFLHRACLESLHIAAVDLELSSIALTAISSGIFGMPKEICAQIMLSAVEAFSSSDEAEFSTLRDVRIVIIDEPTLSVFQKEFVTRYLSREA</sequence>
<feature type="region of interest" description="Disordered" evidence="9">
    <location>
        <begin position="681"/>
        <end position="701"/>
    </location>
</feature>
<organism evidence="13 14">
    <name type="scientific">Porites evermanni</name>
    <dbReference type="NCBI Taxonomy" id="104178"/>
    <lineage>
        <taxon>Eukaryota</taxon>
        <taxon>Metazoa</taxon>
        <taxon>Cnidaria</taxon>
        <taxon>Anthozoa</taxon>
        <taxon>Hexacorallia</taxon>
        <taxon>Scleractinia</taxon>
        <taxon>Fungiina</taxon>
        <taxon>Poritidae</taxon>
        <taxon>Porites</taxon>
    </lineage>
</organism>
<dbReference type="CDD" id="cd19769">
    <property type="entry name" value="Bbox2_TRIM16-like"/>
    <property type="match status" value="1"/>
</dbReference>
<keyword evidence="4 6" id="KW-0863">Zinc-finger</keyword>
<evidence type="ECO:0000313" key="14">
    <source>
        <dbReference type="Proteomes" id="UP001159427"/>
    </source>
</evidence>
<evidence type="ECO:0000259" key="10">
    <source>
        <dbReference type="PROSITE" id="PS50089"/>
    </source>
</evidence>
<feature type="domain" description="Macro" evidence="12">
    <location>
        <begin position="480"/>
        <end position="668"/>
    </location>
</feature>
<evidence type="ECO:0000256" key="3">
    <source>
        <dbReference type="ARBA" id="ARBA00022737"/>
    </source>
</evidence>
<dbReference type="Proteomes" id="UP001159427">
    <property type="component" value="Unassembled WGS sequence"/>
</dbReference>
<dbReference type="SUPFAM" id="SSF81296">
    <property type="entry name" value="E set domains"/>
    <property type="match status" value="2"/>
</dbReference>
<dbReference type="SUPFAM" id="SSF57850">
    <property type="entry name" value="RING/U-box"/>
    <property type="match status" value="1"/>
</dbReference>
<feature type="repeat" description="Filamin" evidence="7">
    <location>
        <begin position="905"/>
        <end position="1007"/>
    </location>
</feature>
<proteinExistence type="inferred from homology"/>
<dbReference type="PANTHER" id="PTHR25462:SF296">
    <property type="entry name" value="MEIOTIC P26, ISOFORM F"/>
    <property type="match status" value="1"/>
</dbReference>
<dbReference type="SMART" id="SM00184">
    <property type="entry name" value="RING"/>
    <property type="match status" value="1"/>
</dbReference>
<dbReference type="InterPro" id="IPR047153">
    <property type="entry name" value="TRIM45/56/19-like"/>
</dbReference>
<dbReference type="Pfam" id="PF01661">
    <property type="entry name" value="Macro"/>
    <property type="match status" value="2"/>
</dbReference>
<dbReference type="Gene3D" id="2.60.40.10">
    <property type="entry name" value="Immunoglobulins"/>
    <property type="match status" value="2"/>
</dbReference>
<evidence type="ECO:0000256" key="6">
    <source>
        <dbReference type="PROSITE-ProRule" id="PRU00024"/>
    </source>
</evidence>
<dbReference type="PROSITE" id="PS50194">
    <property type="entry name" value="FILAMIN_REPEAT"/>
    <property type="match status" value="2"/>
</dbReference>
<comment type="similarity">
    <text evidence="1">Belongs to the TRIM/RBCC family.</text>
</comment>
<gene>
    <name evidence="13" type="ORF">PEVE_00020294</name>
</gene>
<dbReference type="InterPro" id="IPR001841">
    <property type="entry name" value="Znf_RING"/>
</dbReference>
<accession>A0ABN8SHU6</accession>
<dbReference type="InterPro" id="IPR001298">
    <property type="entry name" value="Filamin/ABP280_rpt"/>
</dbReference>
<feature type="domain" description="RING-type" evidence="10">
    <location>
        <begin position="17"/>
        <end position="62"/>
    </location>
</feature>
<keyword evidence="3" id="KW-0677">Repeat</keyword>
<evidence type="ECO:0000256" key="9">
    <source>
        <dbReference type="SAM" id="MobiDB-lite"/>
    </source>
</evidence>
<dbReference type="PROSITE" id="PS50119">
    <property type="entry name" value="ZF_BBOX"/>
    <property type="match status" value="2"/>
</dbReference>
<feature type="domain" description="B box-type" evidence="11">
    <location>
        <begin position="98"/>
        <end position="145"/>
    </location>
</feature>
<dbReference type="InterPro" id="IPR043472">
    <property type="entry name" value="Macro_dom-like"/>
</dbReference>
<keyword evidence="2" id="KW-0479">Metal-binding</keyword>
<dbReference type="SMART" id="SM00557">
    <property type="entry name" value="IG_FLMN"/>
    <property type="match status" value="2"/>
</dbReference>
<evidence type="ECO:0000259" key="12">
    <source>
        <dbReference type="PROSITE" id="PS51154"/>
    </source>
</evidence>
<dbReference type="InterPro" id="IPR017868">
    <property type="entry name" value="Filamin/ABP280_repeat-like"/>
</dbReference>
<feature type="coiled-coil region" evidence="8">
    <location>
        <begin position="757"/>
        <end position="791"/>
    </location>
</feature>
<feature type="domain" description="B box-type" evidence="11">
    <location>
        <begin position="158"/>
        <end position="201"/>
    </location>
</feature>
<evidence type="ECO:0000256" key="7">
    <source>
        <dbReference type="PROSITE-ProRule" id="PRU00087"/>
    </source>
</evidence>
<dbReference type="InterPro" id="IPR017907">
    <property type="entry name" value="Znf_RING_CS"/>
</dbReference>
<keyword evidence="5" id="KW-0862">Zinc</keyword>
<dbReference type="CDD" id="cd19757">
    <property type="entry name" value="Bbox1"/>
    <property type="match status" value="1"/>
</dbReference>
<name>A0ABN8SHU6_9CNID</name>
<protein>
    <submittedName>
        <fullName evidence="13">Uncharacterized protein</fullName>
    </submittedName>
</protein>
<comment type="caution">
    <text evidence="13">The sequence shown here is derived from an EMBL/GenBank/DDBJ whole genome shotgun (WGS) entry which is preliminary data.</text>
</comment>
<dbReference type="Pfam" id="PF00643">
    <property type="entry name" value="zf-B_box"/>
    <property type="match status" value="2"/>
</dbReference>
<dbReference type="InterPro" id="IPR014756">
    <property type="entry name" value="Ig_E-set"/>
</dbReference>
<dbReference type="SMART" id="SM00336">
    <property type="entry name" value="BBOX"/>
    <property type="match status" value="2"/>
</dbReference>
<dbReference type="PROSITE" id="PS00518">
    <property type="entry name" value="ZF_RING_1"/>
    <property type="match status" value="1"/>
</dbReference>
<feature type="domain" description="Macro" evidence="12">
    <location>
        <begin position="1031"/>
        <end position="1220"/>
    </location>
</feature>
<evidence type="ECO:0000256" key="4">
    <source>
        <dbReference type="ARBA" id="ARBA00022771"/>
    </source>
</evidence>
<feature type="non-terminal residue" evidence="13">
    <location>
        <position position="1225"/>
    </location>
</feature>
<dbReference type="PANTHER" id="PTHR25462">
    <property type="entry name" value="BONUS, ISOFORM C-RELATED"/>
    <property type="match status" value="1"/>
</dbReference>
<dbReference type="InterPro" id="IPR027370">
    <property type="entry name" value="Znf-RING_euk"/>
</dbReference>
<dbReference type="EMBL" id="CALNXI010002724">
    <property type="protein sequence ID" value="CAH3190272.1"/>
    <property type="molecule type" value="Genomic_DNA"/>
</dbReference>
<dbReference type="Gene3D" id="3.40.220.10">
    <property type="entry name" value="Leucine Aminopeptidase, subunit E, domain 1"/>
    <property type="match status" value="2"/>
</dbReference>
<dbReference type="InterPro" id="IPR002589">
    <property type="entry name" value="Macro_dom"/>
</dbReference>
<evidence type="ECO:0000256" key="8">
    <source>
        <dbReference type="SAM" id="Coils"/>
    </source>
</evidence>
<evidence type="ECO:0000256" key="2">
    <source>
        <dbReference type="ARBA" id="ARBA00022723"/>
    </source>
</evidence>
<keyword evidence="8" id="KW-0175">Coiled coil</keyword>
<dbReference type="InterPro" id="IPR013783">
    <property type="entry name" value="Ig-like_fold"/>
</dbReference>
<evidence type="ECO:0000256" key="1">
    <source>
        <dbReference type="ARBA" id="ARBA00008518"/>
    </source>
</evidence>
<dbReference type="SMART" id="SM00506">
    <property type="entry name" value="A1pp"/>
    <property type="match status" value="2"/>
</dbReference>
<dbReference type="Gene3D" id="3.30.160.60">
    <property type="entry name" value="Classic Zinc Finger"/>
    <property type="match status" value="1"/>
</dbReference>
<keyword evidence="14" id="KW-1185">Reference proteome</keyword>
<feature type="repeat" description="Filamin" evidence="7">
    <location>
        <begin position="364"/>
        <end position="466"/>
    </location>
</feature>
<dbReference type="SUPFAM" id="SSF52949">
    <property type="entry name" value="Macro domain-like"/>
    <property type="match status" value="2"/>
</dbReference>
<dbReference type="PROSITE" id="PS51154">
    <property type="entry name" value="MACRO"/>
    <property type="match status" value="2"/>
</dbReference>
<dbReference type="CDD" id="cd02907">
    <property type="entry name" value="Macro_Af1521_BAL-like"/>
    <property type="match status" value="2"/>
</dbReference>
<dbReference type="Gene3D" id="3.30.40.10">
    <property type="entry name" value="Zinc/RING finger domain, C3HC4 (zinc finger)"/>
    <property type="match status" value="1"/>
</dbReference>
<reference evidence="13 14" key="1">
    <citation type="submission" date="2022-05" db="EMBL/GenBank/DDBJ databases">
        <authorList>
            <consortium name="Genoscope - CEA"/>
            <person name="William W."/>
        </authorList>
    </citation>
    <scope>NUCLEOTIDE SEQUENCE [LARGE SCALE GENOMIC DNA]</scope>
</reference>
<dbReference type="SUPFAM" id="SSF57845">
    <property type="entry name" value="B-box zinc-binding domain"/>
    <property type="match status" value="1"/>
</dbReference>
<evidence type="ECO:0000259" key="11">
    <source>
        <dbReference type="PROSITE" id="PS50119"/>
    </source>
</evidence>
<dbReference type="InterPro" id="IPR013083">
    <property type="entry name" value="Znf_RING/FYVE/PHD"/>
</dbReference>
<dbReference type="Pfam" id="PF00630">
    <property type="entry name" value="Filamin"/>
    <property type="match status" value="2"/>
</dbReference>
<dbReference type="PROSITE" id="PS50089">
    <property type="entry name" value="ZF_RING_2"/>
    <property type="match status" value="1"/>
</dbReference>